<keyword evidence="1" id="KW-0732">Signal</keyword>
<dbReference type="SUPFAM" id="SSF49265">
    <property type="entry name" value="Fibronectin type III"/>
    <property type="match status" value="2"/>
</dbReference>
<feature type="chain" id="PRO_5026766592" description="Fibronectin type-III domain-containing protein" evidence="1">
    <location>
        <begin position="20"/>
        <end position="689"/>
    </location>
</feature>
<evidence type="ECO:0000259" key="2">
    <source>
        <dbReference type="PROSITE" id="PS50853"/>
    </source>
</evidence>
<dbReference type="InterPro" id="IPR013783">
    <property type="entry name" value="Ig-like_fold"/>
</dbReference>
<name>A0A6N6M9B3_9FLAO</name>
<reference evidence="3 4" key="1">
    <citation type="submission" date="2019-09" db="EMBL/GenBank/DDBJ databases">
        <title>Genomes of Cryomorphaceae.</title>
        <authorList>
            <person name="Bowman J.P."/>
        </authorList>
    </citation>
    <scope>NUCLEOTIDE SEQUENCE [LARGE SCALE GENOMIC DNA]</scope>
    <source>
        <strain evidence="3 4">KCTC 52047</strain>
    </source>
</reference>
<evidence type="ECO:0000313" key="4">
    <source>
        <dbReference type="Proteomes" id="UP000435357"/>
    </source>
</evidence>
<comment type="caution">
    <text evidence="3">The sequence shown here is derived from an EMBL/GenBank/DDBJ whole genome shotgun (WGS) entry which is preliminary data.</text>
</comment>
<dbReference type="Proteomes" id="UP000435357">
    <property type="component" value="Unassembled WGS sequence"/>
</dbReference>
<dbReference type="InterPro" id="IPR003961">
    <property type="entry name" value="FN3_dom"/>
</dbReference>
<organism evidence="3 4">
    <name type="scientific">Salibacter halophilus</name>
    <dbReference type="NCBI Taxonomy" id="1803916"/>
    <lineage>
        <taxon>Bacteria</taxon>
        <taxon>Pseudomonadati</taxon>
        <taxon>Bacteroidota</taxon>
        <taxon>Flavobacteriia</taxon>
        <taxon>Flavobacteriales</taxon>
        <taxon>Salibacteraceae</taxon>
        <taxon>Salibacter</taxon>
    </lineage>
</organism>
<gene>
    <name evidence="3" type="ORF">F3059_03200</name>
</gene>
<accession>A0A6N6M9B3</accession>
<sequence>MRIVSVLTIMFLLAGFARGAVDPPDLRCVAVQPNGDVVLTWIAPNDPANEFVEYVVGVSNSRNGTYTETSVANLATTTFTNTNSNATTNSEFYYVKTVYDDGSGNVEVSSDTFETMLPVISNKTDTTATITWNPQIVPNLSSNSGNYEVFRRIGGGPWVLVGTTPYGTETFTDTTFKVCSEDVAFKVETQDNSGCRSVSAIVEELFEDNTSPDIPIMDSVTVDTATGNLELTWQSSEAGDTDGYQILYYDYASSAWIIIDTVYGKANTTYIDSAASGSGGTQQYAIASFDTCYKGNPATANISAGSDAHQSIFLETFPDFCAEEVQLEWSQYQGWDDLQGYAIYYRLNNGPSVFLDSVPGSDSTYLHDNVDVRQNYCYVIVGYATDRSKTSTSNVACPQSAASFQPNIHYLQRANVVNSDFVEVECLVDTSIFVNYYALERAIDSNGTFIEIARAPYDQNPVLEFEDRTAQVNQTDYWYRVVMYDSCDFPISISNLAKTIYLNGTFDEQTYNAQLSWTQYIGWGVLGDSLDHYDLFRVADNAAGSMNQTLTTGDTLRNFEENTETYITEGNRICYIVRATNRDSLQVYSNRKCFKSNTKIWVPNAFKPTGIHNPEFKPTVAFGGFRQYRLQIFNRFGNLIFESTNIERGWDGTGEDGSAAQQGAYAYRISLVNQSGDEEVKMGSVILIR</sequence>
<dbReference type="Pfam" id="PF13585">
    <property type="entry name" value="CHU_C"/>
    <property type="match status" value="1"/>
</dbReference>
<dbReference type="Gene3D" id="2.60.40.10">
    <property type="entry name" value="Immunoglobulins"/>
    <property type="match status" value="2"/>
</dbReference>
<proteinExistence type="predicted"/>
<evidence type="ECO:0000256" key="1">
    <source>
        <dbReference type="SAM" id="SignalP"/>
    </source>
</evidence>
<feature type="domain" description="Fibronectin type-III" evidence="2">
    <location>
        <begin position="114"/>
        <end position="213"/>
    </location>
</feature>
<dbReference type="AlphaFoldDB" id="A0A6N6M9B3"/>
<feature type="signal peptide" evidence="1">
    <location>
        <begin position="1"/>
        <end position="19"/>
    </location>
</feature>
<dbReference type="InterPro" id="IPR036116">
    <property type="entry name" value="FN3_sf"/>
</dbReference>
<dbReference type="EMBL" id="WACR01000002">
    <property type="protein sequence ID" value="KAB1065676.1"/>
    <property type="molecule type" value="Genomic_DNA"/>
</dbReference>
<dbReference type="OrthoDB" id="631648at2"/>
<dbReference type="RefSeq" id="WP_151166501.1">
    <property type="nucleotide sequence ID" value="NZ_WACR01000002.1"/>
</dbReference>
<evidence type="ECO:0000313" key="3">
    <source>
        <dbReference type="EMBL" id="KAB1065676.1"/>
    </source>
</evidence>
<dbReference type="PROSITE" id="PS50853">
    <property type="entry name" value="FN3"/>
    <property type="match status" value="1"/>
</dbReference>
<protein>
    <recommendedName>
        <fullName evidence="2">Fibronectin type-III domain-containing protein</fullName>
    </recommendedName>
</protein>
<keyword evidence="4" id="KW-1185">Reference proteome</keyword>